<evidence type="ECO:0000313" key="2">
    <source>
        <dbReference type="EMBL" id="MBL0765617.1"/>
    </source>
</evidence>
<sequence length="269" mass="30633">MKLHEAIVQILKQRGTSMSTTEIAYALNKNRWYSKKDGSDITAFQIHGRTRNYDHLFKRDGAQVSLKSHTGMVKMTTKKEKPQTSVKEIASNAKLALKVLMNEKNFKAASEIDSLVPDQPGLYCLRIKDIKNLNGIFLQTLKERKHNIIYIGIASKSLQKRMLGQELRARGHGTFFRSLGAVLGFRPQTGSLKDKVNKNNYVFSKDDNDQIIEWINQNLLVNWVAMDEGIQTAEKHLIRKHSPLLNIADNTMPLTELVLLRETCRKIAS</sequence>
<dbReference type="InterPro" id="IPR049311">
    <property type="entry name" value="GIY_YIG_cat"/>
</dbReference>
<dbReference type="RefSeq" id="WP_201920599.1">
    <property type="nucleotide sequence ID" value="NZ_JAERQG010000002.1"/>
</dbReference>
<proteinExistence type="predicted"/>
<feature type="domain" description="GIY-YIG catalytic" evidence="1">
    <location>
        <begin position="121"/>
        <end position="253"/>
    </location>
</feature>
<comment type="caution">
    <text evidence="2">The sequence shown here is derived from an EMBL/GenBank/DDBJ whole genome shotgun (WGS) entry which is preliminary data.</text>
</comment>
<protein>
    <recommendedName>
        <fullName evidence="1">GIY-YIG catalytic domain-containing protein</fullName>
    </recommendedName>
</protein>
<organism evidence="2 3">
    <name type="scientific">Marivirga atlantica</name>
    <dbReference type="NCBI Taxonomy" id="1548457"/>
    <lineage>
        <taxon>Bacteria</taxon>
        <taxon>Pseudomonadati</taxon>
        <taxon>Bacteroidota</taxon>
        <taxon>Cytophagia</taxon>
        <taxon>Cytophagales</taxon>
        <taxon>Marivirgaceae</taxon>
        <taxon>Marivirga</taxon>
    </lineage>
</organism>
<evidence type="ECO:0000313" key="3">
    <source>
        <dbReference type="Proteomes" id="UP000642920"/>
    </source>
</evidence>
<accession>A0A937DEW3</accession>
<keyword evidence="3" id="KW-1185">Reference proteome</keyword>
<dbReference type="EMBL" id="JAERQG010000002">
    <property type="protein sequence ID" value="MBL0765617.1"/>
    <property type="molecule type" value="Genomic_DNA"/>
</dbReference>
<gene>
    <name evidence="2" type="ORF">JKP34_10160</name>
</gene>
<dbReference type="Pfam" id="PF20815">
    <property type="entry name" value="GIY_YIG_2"/>
    <property type="match status" value="1"/>
</dbReference>
<dbReference type="Proteomes" id="UP000642920">
    <property type="component" value="Unassembled WGS sequence"/>
</dbReference>
<dbReference type="AlphaFoldDB" id="A0A937DEW3"/>
<evidence type="ECO:0000259" key="1">
    <source>
        <dbReference type="Pfam" id="PF20815"/>
    </source>
</evidence>
<reference evidence="2" key="1">
    <citation type="submission" date="2021-01" db="EMBL/GenBank/DDBJ databases">
        <title>Marivirga sp. nov., isolated from intertidal surface sediments.</title>
        <authorList>
            <person name="Zhang M."/>
        </authorList>
    </citation>
    <scope>NUCLEOTIDE SEQUENCE</scope>
    <source>
        <strain evidence="2">SM1354</strain>
    </source>
</reference>
<name>A0A937DEW3_9BACT</name>